<keyword evidence="8 10" id="KW-0570">Pentose shunt</keyword>
<reference evidence="12 13" key="1">
    <citation type="submission" date="2018-02" db="EMBL/GenBank/DDBJ databases">
        <title>Solimicrobium silvestre gen. nov., sp. nov., isolated from alpine forest soil.</title>
        <authorList>
            <person name="Margesin R."/>
            <person name="Albuquerque L."/>
            <person name="Zhang D.-C."/>
            <person name="Froufe H.J.C."/>
            <person name="Severino R."/>
            <person name="Roxo I."/>
            <person name="Egas C."/>
            <person name="Da Costa M.S."/>
        </authorList>
    </citation>
    <scope>NUCLEOTIDE SEQUENCE [LARGE SCALE GENOMIC DNA]</scope>
    <source>
        <strain evidence="12 13">S20-91</strain>
    </source>
</reference>
<dbReference type="UniPathway" id="UPA00115">
    <property type="reaction ID" value="UER00414"/>
</dbReference>
<name>A0A2S9GTN8_9BURK</name>
<dbReference type="NCBIfam" id="NF002881">
    <property type="entry name" value="PRK03343.1"/>
    <property type="match status" value="1"/>
</dbReference>
<protein>
    <recommendedName>
        <fullName evidence="5 10">Transaldolase</fullName>
        <ecNumber evidence="5 10">2.2.1.2</ecNumber>
    </recommendedName>
</protein>
<evidence type="ECO:0000256" key="3">
    <source>
        <dbReference type="ARBA" id="ARBA00004857"/>
    </source>
</evidence>
<dbReference type="PIRSF" id="PIRSF036915">
    <property type="entry name" value="Trnald_Bac_Plnt"/>
    <property type="match status" value="1"/>
</dbReference>
<evidence type="ECO:0000256" key="1">
    <source>
        <dbReference type="ARBA" id="ARBA00003518"/>
    </source>
</evidence>
<dbReference type="GO" id="GO:0004801">
    <property type="term" value="F:transaldolase activity"/>
    <property type="evidence" value="ECO:0007669"/>
    <property type="project" value="UniProtKB-UniRule"/>
</dbReference>
<dbReference type="InterPro" id="IPR004732">
    <property type="entry name" value="Transaldolase_2"/>
</dbReference>
<dbReference type="OrthoDB" id="9809101at2"/>
<dbReference type="Proteomes" id="UP000237839">
    <property type="component" value="Unassembled WGS sequence"/>
</dbReference>
<evidence type="ECO:0000313" key="12">
    <source>
        <dbReference type="EMBL" id="PRC91056.1"/>
    </source>
</evidence>
<accession>A0A2S9GTN8</accession>
<proteinExistence type="inferred from homology"/>
<keyword evidence="6 10" id="KW-0963">Cytoplasm</keyword>
<evidence type="ECO:0000256" key="2">
    <source>
        <dbReference type="ARBA" id="ARBA00004496"/>
    </source>
</evidence>
<keyword evidence="13" id="KW-1185">Reference proteome</keyword>
<keyword evidence="7 10" id="KW-0808">Transferase</keyword>
<feature type="region of interest" description="Disordered" evidence="11">
    <location>
        <begin position="360"/>
        <end position="393"/>
    </location>
</feature>
<dbReference type="GO" id="GO:0006098">
    <property type="term" value="P:pentose-phosphate shunt"/>
    <property type="evidence" value="ECO:0007669"/>
    <property type="project" value="UniProtKB-UniRule"/>
</dbReference>
<keyword evidence="9 10" id="KW-0704">Schiff base</keyword>
<dbReference type="InterPro" id="IPR013785">
    <property type="entry name" value="Aldolase_TIM"/>
</dbReference>
<comment type="similarity">
    <text evidence="4 10">Belongs to the transaldolase family. Type 2 subfamily.</text>
</comment>
<evidence type="ECO:0000256" key="7">
    <source>
        <dbReference type="ARBA" id="ARBA00022679"/>
    </source>
</evidence>
<dbReference type="PANTHER" id="PTHR10683:SF31">
    <property type="entry name" value="TRANSALDOLASE"/>
    <property type="match status" value="1"/>
</dbReference>
<dbReference type="CDD" id="cd00955">
    <property type="entry name" value="Transaldolase_like"/>
    <property type="match status" value="1"/>
</dbReference>
<dbReference type="HAMAP" id="MF_00493">
    <property type="entry name" value="Transaldolase_2"/>
    <property type="match status" value="1"/>
</dbReference>
<dbReference type="RefSeq" id="WP_105533974.1">
    <property type="nucleotide sequence ID" value="NZ_PUGF01000030.1"/>
</dbReference>
<dbReference type="PANTHER" id="PTHR10683">
    <property type="entry name" value="TRANSALDOLASE"/>
    <property type="match status" value="1"/>
</dbReference>
<dbReference type="GO" id="GO:0005737">
    <property type="term" value="C:cytoplasm"/>
    <property type="evidence" value="ECO:0007669"/>
    <property type="project" value="UniProtKB-SubCell"/>
</dbReference>
<sequence>MNTTQQLHDLGQSVWLDNITRELLQNGTLQNYIDNYNVTGLTSNPTIYEQAIRHSHFYDEEIKEKATEGKTNSEIFFELAIEDLRQAADLFAPIHKATSGVDGWVSLEISPLLANDVNATISEAIRLHESAQRENLFIKIPGTPSGCIAIEEVIFAGVPVNVTLLFSCEQYMKAGSAYMRAIERRIAAGLNPKVASVASLFVSRWDVAVKDKVPADLHNKLGIAIAQRTYRAYQHLLDSPRWLDLAKAGAQTQRLLWASTGSKDSAISDTFYVQELASPNTINTLPEKTLLTFGDHGLIGHTMSVDGDNAEQEIALFMKAGIDIDLLAGQLQTEGTASFTKSWNELLAMINSKSVTLANGEAEKQQPTPTIPTEPTAPSRPTLRLKKYSKELT</sequence>
<organism evidence="12 13">
    <name type="scientific">Solimicrobium silvestre</name>
    <dbReference type="NCBI Taxonomy" id="2099400"/>
    <lineage>
        <taxon>Bacteria</taxon>
        <taxon>Pseudomonadati</taxon>
        <taxon>Pseudomonadota</taxon>
        <taxon>Betaproteobacteria</taxon>
        <taxon>Burkholderiales</taxon>
        <taxon>Oxalobacteraceae</taxon>
        <taxon>Solimicrobium</taxon>
    </lineage>
</organism>
<evidence type="ECO:0000313" key="13">
    <source>
        <dbReference type="Proteomes" id="UP000237839"/>
    </source>
</evidence>
<dbReference type="InterPro" id="IPR001585">
    <property type="entry name" value="TAL/FSA"/>
</dbReference>
<evidence type="ECO:0000256" key="11">
    <source>
        <dbReference type="SAM" id="MobiDB-lite"/>
    </source>
</evidence>
<feature type="compositionally biased region" description="Low complexity" evidence="11">
    <location>
        <begin position="367"/>
        <end position="377"/>
    </location>
</feature>
<feature type="active site" description="Schiff-base intermediate with substrate" evidence="10">
    <location>
        <position position="139"/>
    </location>
</feature>
<comment type="function">
    <text evidence="1 10">Transaldolase is important for the balance of metabolites in the pentose-phosphate pathway.</text>
</comment>
<comment type="subcellular location">
    <subcellularLocation>
        <location evidence="2 10">Cytoplasm</location>
    </subcellularLocation>
</comment>
<evidence type="ECO:0000256" key="5">
    <source>
        <dbReference type="ARBA" id="ARBA00013151"/>
    </source>
</evidence>
<evidence type="ECO:0000256" key="9">
    <source>
        <dbReference type="ARBA" id="ARBA00023270"/>
    </source>
</evidence>
<dbReference type="EC" id="2.2.1.2" evidence="5 10"/>
<evidence type="ECO:0000256" key="4">
    <source>
        <dbReference type="ARBA" id="ARBA00008426"/>
    </source>
</evidence>
<dbReference type="SUPFAM" id="SSF51569">
    <property type="entry name" value="Aldolase"/>
    <property type="match status" value="1"/>
</dbReference>
<dbReference type="NCBIfam" id="TIGR00876">
    <property type="entry name" value="tal_mycobact"/>
    <property type="match status" value="1"/>
</dbReference>
<evidence type="ECO:0000256" key="10">
    <source>
        <dbReference type="HAMAP-Rule" id="MF_00493"/>
    </source>
</evidence>
<dbReference type="GO" id="GO:0005975">
    <property type="term" value="P:carbohydrate metabolic process"/>
    <property type="evidence" value="ECO:0007669"/>
    <property type="project" value="InterPro"/>
</dbReference>
<gene>
    <name evidence="10" type="primary">tal</name>
    <name evidence="12" type="ORF">S2091_4244</name>
</gene>
<dbReference type="Gene3D" id="3.20.20.70">
    <property type="entry name" value="Aldolase class I"/>
    <property type="match status" value="1"/>
</dbReference>
<dbReference type="Pfam" id="PF00923">
    <property type="entry name" value="TAL_FSA"/>
    <property type="match status" value="1"/>
</dbReference>
<dbReference type="AlphaFoldDB" id="A0A2S9GTN8"/>
<comment type="caution">
    <text evidence="12">The sequence shown here is derived from an EMBL/GenBank/DDBJ whole genome shotgun (WGS) entry which is preliminary data.</text>
</comment>
<evidence type="ECO:0000256" key="8">
    <source>
        <dbReference type="ARBA" id="ARBA00023126"/>
    </source>
</evidence>
<dbReference type="EMBL" id="PUGF01000030">
    <property type="protein sequence ID" value="PRC91056.1"/>
    <property type="molecule type" value="Genomic_DNA"/>
</dbReference>
<comment type="catalytic activity">
    <reaction evidence="10">
        <text>D-sedoheptulose 7-phosphate + D-glyceraldehyde 3-phosphate = D-erythrose 4-phosphate + beta-D-fructose 6-phosphate</text>
        <dbReference type="Rhea" id="RHEA:17053"/>
        <dbReference type="ChEBI" id="CHEBI:16897"/>
        <dbReference type="ChEBI" id="CHEBI:57483"/>
        <dbReference type="ChEBI" id="CHEBI:57634"/>
        <dbReference type="ChEBI" id="CHEBI:59776"/>
        <dbReference type="EC" id="2.2.1.2"/>
    </reaction>
</comment>
<evidence type="ECO:0000256" key="6">
    <source>
        <dbReference type="ARBA" id="ARBA00022490"/>
    </source>
</evidence>
<comment type="pathway">
    <text evidence="3 10">Carbohydrate degradation; pentose phosphate pathway; D-glyceraldehyde 3-phosphate and beta-D-fructose 6-phosphate from D-ribose 5-phosphate and D-xylulose 5-phosphate (non-oxidative stage): step 2/3.</text>
</comment>